<evidence type="ECO:0008006" key="4">
    <source>
        <dbReference type="Google" id="ProtNLM"/>
    </source>
</evidence>
<evidence type="ECO:0000313" key="3">
    <source>
        <dbReference type="Proteomes" id="UP001314229"/>
    </source>
</evidence>
<name>A0AAV1NGN0_SCOSC</name>
<organism evidence="2 3">
    <name type="scientific">Scomber scombrus</name>
    <name type="common">Atlantic mackerel</name>
    <name type="synonym">Scomber vernalis</name>
    <dbReference type="NCBI Taxonomy" id="13677"/>
    <lineage>
        <taxon>Eukaryota</taxon>
        <taxon>Metazoa</taxon>
        <taxon>Chordata</taxon>
        <taxon>Craniata</taxon>
        <taxon>Vertebrata</taxon>
        <taxon>Euteleostomi</taxon>
        <taxon>Actinopterygii</taxon>
        <taxon>Neopterygii</taxon>
        <taxon>Teleostei</taxon>
        <taxon>Neoteleostei</taxon>
        <taxon>Acanthomorphata</taxon>
        <taxon>Pelagiaria</taxon>
        <taxon>Scombriformes</taxon>
        <taxon>Scombridae</taxon>
        <taxon>Scomber</taxon>
    </lineage>
</organism>
<evidence type="ECO:0000256" key="1">
    <source>
        <dbReference type="SAM" id="MobiDB-lite"/>
    </source>
</evidence>
<protein>
    <recommendedName>
        <fullName evidence="4">Secreted protein</fullName>
    </recommendedName>
</protein>
<keyword evidence="3" id="KW-1185">Reference proteome</keyword>
<accession>A0AAV1NGN0</accession>
<sequence>MDTVSFRTAAVYCGTCTCCGMTAPLWRSVLFCTQQAVTLSSSWLGGKAEEQIPAGDVTHTDNPRMPDCSVGSTRRRPSSGQRLKIETAPARKM</sequence>
<evidence type="ECO:0000313" key="2">
    <source>
        <dbReference type="EMBL" id="CAK6958325.1"/>
    </source>
</evidence>
<comment type="caution">
    <text evidence="2">The sequence shown here is derived from an EMBL/GenBank/DDBJ whole genome shotgun (WGS) entry which is preliminary data.</text>
</comment>
<proteinExistence type="predicted"/>
<dbReference type="AlphaFoldDB" id="A0AAV1NGN0"/>
<feature type="region of interest" description="Disordered" evidence="1">
    <location>
        <begin position="51"/>
        <end position="93"/>
    </location>
</feature>
<reference evidence="2 3" key="1">
    <citation type="submission" date="2024-01" db="EMBL/GenBank/DDBJ databases">
        <authorList>
            <person name="Alioto T."/>
            <person name="Alioto T."/>
            <person name="Gomez Garrido J."/>
        </authorList>
    </citation>
    <scope>NUCLEOTIDE SEQUENCE [LARGE SCALE GENOMIC DNA]</scope>
</reference>
<gene>
    <name evidence="2" type="ORF">FSCOSCO3_A028293</name>
</gene>
<dbReference type="EMBL" id="CAWUFR010000033">
    <property type="protein sequence ID" value="CAK6958325.1"/>
    <property type="molecule type" value="Genomic_DNA"/>
</dbReference>
<dbReference type="Proteomes" id="UP001314229">
    <property type="component" value="Unassembled WGS sequence"/>
</dbReference>